<protein>
    <submittedName>
        <fullName evidence="8">Arylsulfatase</fullName>
        <ecNumber evidence="8">3.1.6.1</ecNumber>
    </submittedName>
</protein>
<keyword evidence="3" id="KW-0479">Metal-binding</keyword>
<sequence length="472" mass="53527">MQRRDFLKTAAAMTAAAAMPEFLQAGAKKNKNVLIIVCDDLGAHDLACCGNTLHETPNLDRLARQGMRFTQGYASCAVCSPTRASLQTGKYPARLGITDWIPGVPVNRIKNRFKPELEILRTEKQLELEEVTIADYFKAKGYSTAFLGKWHLGETEHFYPTNQGYDTNFGGTHKGAPYRPNHYYAPYNNPKIKPEGEKGEYLTDRIGDESAARLAELCEGKKPFFMLTCFYTVHTPIKPRKDLEEYYRKKLEAHPNKIWDNPAYAAMVHCMDVNCGKILNMLKDKGLEDDTIVVFTSDNGGLSAHKNGPTSNYPLRSGKGYYYEGGIREPYIFRVPGVTKPGSQCDYPIITNDIFPTCIEAAGGELLPQLHKDGISLMPLLSGEKDRLSRKDLFWHFPHYHGEGERPCSTVRSGDYKLIRHYEGPKLELYNLKEDISEKNDLSKKMPEKVKKLEQKLDNWLERMNAEIPEKI</sequence>
<evidence type="ECO:0000256" key="3">
    <source>
        <dbReference type="ARBA" id="ARBA00022723"/>
    </source>
</evidence>
<dbReference type="Gene3D" id="3.30.1120.10">
    <property type="match status" value="1"/>
</dbReference>
<keyword evidence="6" id="KW-0106">Calcium</keyword>
<dbReference type="GO" id="GO:0046872">
    <property type="term" value="F:metal ion binding"/>
    <property type="evidence" value="ECO:0007669"/>
    <property type="project" value="UniProtKB-KW"/>
</dbReference>
<dbReference type="KEGG" id="pbp:STSP1_01670"/>
<name>A0A1W6LNB4_9BACT</name>
<evidence type="ECO:0000256" key="1">
    <source>
        <dbReference type="ARBA" id="ARBA00001913"/>
    </source>
</evidence>
<organism evidence="8 9">
    <name type="scientific">Sedimentisphaera salicampi</name>
    <dbReference type="NCBI Taxonomy" id="1941349"/>
    <lineage>
        <taxon>Bacteria</taxon>
        <taxon>Pseudomonadati</taxon>
        <taxon>Planctomycetota</taxon>
        <taxon>Phycisphaerae</taxon>
        <taxon>Sedimentisphaerales</taxon>
        <taxon>Sedimentisphaeraceae</taxon>
        <taxon>Sedimentisphaera</taxon>
    </lineage>
</organism>
<feature type="domain" description="Sulfatase N-terminal" evidence="7">
    <location>
        <begin position="31"/>
        <end position="363"/>
    </location>
</feature>
<dbReference type="InterPro" id="IPR000917">
    <property type="entry name" value="Sulfatase_N"/>
</dbReference>
<dbReference type="RefSeq" id="WP_085755929.1">
    <property type="nucleotide sequence ID" value="NZ_CP021023.1"/>
</dbReference>
<evidence type="ECO:0000256" key="4">
    <source>
        <dbReference type="ARBA" id="ARBA00022729"/>
    </source>
</evidence>
<evidence type="ECO:0000256" key="5">
    <source>
        <dbReference type="ARBA" id="ARBA00022801"/>
    </source>
</evidence>
<keyword evidence="5 8" id="KW-0378">Hydrolase</keyword>
<dbReference type="PANTHER" id="PTHR42693:SF42">
    <property type="entry name" value="ARYLSULFATASE G"/>
    <property type="match status" value="1"/>
</dbReference>
<dbReference type="CDD" id="cd16144">
    <property type="entry name" value="ARS_like"/>
    <property type="match status" value="1"/>
</dbReference>
<dbReference type="InterPro" id="IPR050738">
    <property type="entry name" value="Sulfatase"/>
</dbReference>
<evidence type="ECO:0000256" key="6">
    <source>
        <dbReference type="ARBA" id="ARBA00022837"/>
    </source>
</evidence>
<dbReference type="EC" id="3.1.6.1" evidence="8"/>
<proteinExistence type="inferred from homology"/>
<dbReference type="Pfam" id="PF00884">
    <property type="entry name" value="Sulfatase"/>
    <property type="match status" value="1"/>
</dbReference>
<dbReference type="Proteomes" id="UP000193334">
    <property type="component" value="Chromosome"/>
</dbReference>
<accession>A0A1W6LNB4</accession>
<dbReference type="PANTHER" id="PTHR42693">
    <property type="entry name" value="ARYLSULFATASE FAMILY MEMBER"/>
    <property type="match status" value="1"/>
</dbReference>
<dbReference type="InterPro" id="IPR019546">
    <property type="entry name" value="TAT_signal_bac_arc"/>
</dbReference>
<evidence type="ECO:0000259" key="7">
    <source>
        <dbReference type="Pfam" id="PF00884"/>
    </source>
</evidence>
<dbReference type="STRING" id="1941349.STSP1_01670"/>
<dbReference type="NCBIfam" id="TIGR01409">
    <property type="entry name" value="TAT_signal_seq"/>
    <property type="match status" value="1"/>
</dbReference>
<dbReference type="InterPro" id="IPR006311">
    <property type="entry name" value="TAT_signal"/>
</dbReference>
<evidence type="ECO:0000256" key="2">
    <source>
        <dbReference type="ARBA" id="ARBA00008779"/>
    </source>
</evidence>
<evidence type="ECO:0000313" key="8">
    <source>
        <dbReference type="EMBL" id="ARN57267.1"/>
    </source>
</evidence>
<dbReference type="OrthoDB" id="9783154at2"/>
<dbReference type="AlphaFoldDB" id="A0A1W6LNB4"/>
<keyword evidence="4" id="KW-0732">Signal</keyword>
<dbReference type="InterPro" id="IPR017850">
    <property type="entry name" value="Alkaline_phosphatase_core_sf"/>
</dbReference>
<dbReference type="SUPFAM" id="SSF53649">
    <property type="entry name" value="Alkaline phosphatase-like"/>
    <property type="match status" value="1"/>
</dbReference>
<evidence type="ECO:0000313" key="9">
    <source>
        <dbReference type="Proteomes" id="UP000193334"/>
    </source>
</evidence>
<reference evidence="9" key="1">
    <citation type="submission" date="2017-04" db="EMBL/GenBank/DDBJ databases">
        <title>Comparative genomics and description of representatives of a novel lineage of planctomycetes thriving in anoxic sediments.</title>
        <authorList>
            <person name="Spring S."/>
            <person name="Bunk B."/>
            <person name="Sproer C."/>
        </authorList>
    </citation>
    <scope>NUCLEOTIDE SEQUENCE [LARGE SCALE GENOMIC DNA]</scope>
    <source>
        <strain evidence="9">ST-PulAB-D4</strain>
    </source>
</reference>
<comment type="cofactor">
    <cofactor evidence="1">
        <name>Ca(2+)</name>
        <dbReference type="ChEBI" id="CHEBI:29108"/>
    </cofactor>
</comment>
<dbReference type="PROSITE" id="PS51318">
    <property type="entry name" value="TAT"/>
    <property type="match status" value="1"/>
</dbReference>
<keyword evidence="9" id="KW-1185">Reference proteome</keyword>
<comment type="similarity">
    <text evidence="2">Belongs to the sulfatase family.</text>
</comment>
<dbReference type="EMBL" id="CP021023">
    <property type="protein sequence ID" value="ARN57267.1"/>
    <property type="molecule type" value="Genomic_DNA"/>
</dbReference>
<dbReference type="GO" id="GO:0004065">
    <property type="term" value="F:arylsulfatase activity"/>
    <property type="evidence" value="ECO:0007669"/>
    <property type="project" value="UniProtKB-EC"/>
</dbReference>
<dbReference type="Pfam" id="PF10518">
    <property type="entry name" value="TAT_signal"/>
    <property type="match status" value="1"/>
</dbReference>
<dbReference type="Gene3D" id="3.40.720.10">
    <property type="entry name" value="Alkaline Phosphatase, subunit A"/>
    <property type="match status" value="1"/>
</dbReference>
<gene>
    <name evidence="8" type="primary">atsA_33</name>
    <name evidence="8" type="ORF">STSP1_01670</name>
</gene>